<evidence type="ECO:0000256" key="2">
    <source>
        <dbReference type="ARBA" id="ARBA00013194"/>
    </source>
</evidence>
<evidence type="ECO:0000256" key="3">
    <source>
        <dbReference type="ARBA" id="ARBA00023110"/>
    </source>
</evidence>
<dbReference type="STRING" id="4533.J3MVI5"/>
<dbReference type="eggNOG" id="KOG0552">
    <property type="taxonomic scope" value="Eukaryota"/>
</dbReference>
<evidence type="ECO:0000259" key="7">
    <source>
        <dbReference type="PROSITE" id="PS50059"/>
    </source>
</evidence>
<feature type="region of interest" description="Disordered" evidence="6">
    <location>
        <begin position="1"/>
        <end position="22"/>
    </location>
</feature>
<evidence type="ECO:0000256" key="6">
    <source>
        <dbReference type="SAM" id="MobiDB-lite"/>
    </source>
</evidence>
<keyword evidence="4 5" id="KW-0413">Isomerase</keyword>
<dbReference type="InterPro" id="IPR001179">
    <property type="entry name" value="PPIase_FKBP_dom"/>
</dbReference>
<organism evidence="8">
    <name type="scientific">Oryza brachyantha</name>
    <name type="common">malo sina</name>
    <dbReference type="NCBI Taxonomy" id="4533"/>
    <lineage>
        <taxon>Eukaryota</taxon>
        <taxon>Viridiplantae</taxon>
        <taxon>Streptophyta</taxon>
        <taxon>Embryophyta</taxon>
        <taxon>Tracheophyta</taxon>
        <taxon>Spermatophyta</taxon>
        <taxon>Magnoliopsida</taxon>
        <taxon>Liliopsida</taxon>
        <taxon>Poales</taxon>
        <taxon>Poaceae</taxon>
        <taxon>BOP clade</taxon>
        <taxon>Oryzoideae</taxon>
        <taxon>Oryzeae</taxon>
        <taxon>Oryzinae</taxon>
        <taxon>Oryza</taxon>
    </lineage>
</organism>
<comment type="catalytic activity">
    <reaction evidence="1 5">
        <text>[protein]-peptidylproline (omega=180) = [protein]-peptidylproline (omega=0)</text>
        <dbReference type="Rhea" id="RHEA:16237"/>
        <dbReference type="Rhea" id="RHEA-COMP:10747"/>
        <dbReference type="Rhea" id="RHEA-COMP:10748"/>
        <dbReference type="ChEBI" id="CHEBI:83833"/>
        <dbReference type="ChEBI" id="CHEBI:83834"/>
        <dbReference type="EC" id="5.2.1.8"/>
    </reaction>
</comment>
<dbReference type="GO" id="GO:0003755">
    <property type="term" value="F:peptidyl-prolyl cis-trans isomerase activity"/>
    <property type="evidence" value="ECO:0007669"/>
    <property type="project" value="UniProtKB-KW"/>
</dbReference>
<evidence type="ECO:0000313" key="9">
    <source>
        <dbReference type="Proteomes" id="UP000006038"/>
    </source>
</evidence>
<dbReference type="InterPro" id="IPR046357">
    <property type="entry name" value="PPIase_dom_sf"/>
</dbReference>
<accession>J3MVI5</accession>
<name>J3MVI5_ORYBR</name>
<evidence type="ECO:0000256" key="5">
    <source>
        <dbReference type="PROSITE-ProRule" id="PRU00277"/>
    </source>
</evidence>
<dbReference type="HOGENOM" id="CLU_013615_7_2_1"/>
<reference evidence="8" key="1">
    <citation type="journal article" date="2013" name="Nat. Commun.">
        <title>Whole-genome sequencing of Oryza brachyantha reveals mechanisms underlying Oryza genome evolution.</title>
        <authorList>
            <person name="Chen J."/>
            <person name="Huang Q."/>
            <person name="Gao D."/>
            <person name="Wang J."/>
            <person name="Lang Y."/>
            <person name="Liu T."/>
            <person name="Li B."/>
            <person name="Bai Z."/>
            <person name="Luis Goicoechea J."/>
            <person name="Liang C."/>
            <person name="Chen C."/>
            <person name="Zhang W."/>
            <person name="Sun S."/>
            <person name="Liao Y."/>
            <person name="Zhang X."/>
            <person name="Yang L."/>
            <person name="Song C."/>
            <person name="Wang M."/>
            <person name="Shi J."/>
            <person name="Liu G."/>
            <person name="Liu J."/>
            <person name="Zhou H."/>
            <person name="Zhou W."/>
            <person name="Yu Q."/>
            <person name="An N."/>
            <person name="Chen Y."/>
            <person name="Cai Q."/>
            <person name="Wang B."/>
            <person name="Liu B."/>
            <person name="Min J."/>
            <person name="Huang Y."/>
            <person name="Wu H."/>
            <person name="Li Z."/>
            <person name="Zhang Y."/>
            <person name="Yin Y."/>
            <person name="Song W."/>
            <person name="Jiang J."/>
            <person name="Jackson S.A."/>
            <person name="Wing R.A."/>
            <person name="Wang J."/>
            <person name="Chen M."/>
        </authorList>
    </citation>
    <scope>NUCLEOTIDE SEQUENCE [LARGE SCALE GENOMIC DNA]</scope>
    <source>
        <strain evidence="8">cv. IRGC 101232</strain>
    </source>
</reference>
<dbReference type="EnsemblPlants" id="OB09G10130.1">
    <property type="protein sequence ID" value="OB09G10130.1"/>
    <property type="gene ID" value="OB09G10130"/>
</dbReference>
<dbReference type="Gramene" id="OB09G10130.1">
    <property type="protein sequence ID" value="OB09G10130.1"/>
    <property type="gene ID" value="OB09G10130"/>
</dbReference>
<evidence type="ECO:0000256" key="4">
    <source>
        <dbReference type="ARBA" id="ARBA00023235"/>
    </source>
</evidence>
<dbReference type="EC" id="5.2.1.8" evidence="2 5"/>
<feature type="compositionally biased region" description="Basic and acidic residues" evidence="6">
    <location>
        <begin position="1"/>
        <end position="14"/>
    </location>
</feature>
<keyword evidence="9" id="KW-1185">Reference proteome</keyword>
<dbReference type="Proteomes" id="UP000006038">
    <property type="component" value="Chromosome 9"/>
</dbReference>
<protein>
    <recommendedName>
        <fullName evidence="2 5">peptidylprolyl isomerase</fullName>
        <ecNumber evidence="2 5">5.2.1.8</ecNumber>
    </recommendedName>
</protein>
<dbReference type="Gene3D" id="3.10.50.40">
    <property type="match status" value="1"/>
</dbReference>
<keyword evidence="3 5" id="KW-0697">Rotamase</keyword>
<evidence type="ECO:0000256" key="1">
    <source>
        <dbReference type="ARBA" id="ARBA00000971"/>
    </source>
</evidence>
<dbReference type="OMA" id="NIPANSW"/>
<dbReference type="Pfam" id="PF00254">
    <property type="entry name" value="FKBP_C"/>
    <property type="match status" value="1"/>
</dbReference>
<dbReference type="PROSITE" id="PS50059">
    <property type="entry name" value="FKBP_PPIASE"/>
    <property type="match status" value="1"/>
</dbReference>
<dbReference type="SUPFAM" id="SSF54534">
    <property type="entry name" value="FKBP-like"/>
    <property type="match status" value="1"/>
</dbReference>
<proteinExistence type="predicted"/>
<reference evidence="8" key="2">
    <citation type="submission" date="2013-04" db="UniProtKB">
        <authorList>
            <consortium name="EnsemblPlants"/>
        </authorList>
    </citation>
    <scope>IDENTIFICATION</scope>
</reference>
<dbReference type="AlphaFoldDB" id="J3MVI5"/>
<feature type="domain" description="PPIase FKBP-type" evidence="7">
    <location>
        <begin position="54"/>
        <end position="141"/>
    </location>
</feature>
<dbReference type="PANTHER" id="PTHR43811:SF19">
    <property type="entry name" value="39 KDA FK506-BINDING NUCLEAR PROTEIN"/>
    <property type="match status" value="1"/>
</dbReference>
<evidence type="ECO:0000313" key="8">
    <source>
        <dbReference type="EnsemblPlants" id="OB09G10130.1"/>
    </source>
</evidence>
<dbReference type="PANTHER" id="PTHR43811">
    <property type="entry name" value="FKBP-TYPE PEPTIDYL-PROLYL CIS-TRANS ISOMERASE FKPA"/>
    <property type="match status" value="1"/>
</dbReference>
<sequence length="147" mass="16342">MLKTEAENDVKQQDQETQNEQVGVWHNPIESHDNGMTIEDLVEGNTNAEVASQGNQVCVRYHGELMNGDIVDPTDGEDDTYTFRLGAGEVIRGWDIGILGMRVGSTRRLRIPPALGFGDVAKPNIPANSWLLYDVELLKVKRVKRAP</sequence>